<accession>A0ACC5W6G0</accession>
<sequence>MEDSNGSKPFMVTSSLSFQVTTPSFYNQPKKFASVAPPRPKGQSTQSQSPTFSSSIASIATVGRVGEIPPPPSSISDDFPPPPPPLD</sequence>
<comment type="caution">
    <text evidence="1">The sequence shown here is derived from an EMBL/GenBank/DDBJ whole genome shotgun (WGS) entry which is preliminary data.</text>
</comment>
<reference evidence="1 2" key="1">
    <citation type="journal article" date="2022" name="bioRxiv">
        <title>An ancient truncated duplication of the anti-Mullerian hormone receptor type 2 gene is a potential conserved master sex determinant in the Pangasiidae catfish family.</title>
        <authorList>
            <person name="Wen M."/>
            <person name="Pan Q."/>
            <person name="Jouanno E."/>
            <person name="Montfort J."/>
            <person name="Zahm M."/>
            <person name="Cabau C."/>
            <person name="Klopp C."/>
            <person name="Iampietro C."/>
            <person name="Roques C."/>
            <person name="Bouchez O."/>
            <person name="Castinel A."/>
            <person name="Donnadieu C."/>
            <person name="Parrinello H."/>
            <person name="Poncet C."/>
            <person name="Belmonte E."/>
            <person name="Gautier V."/>
            <person name="Avarre J.-C."/>
            <person name="Dugue R."/>
            <person name="Gustiano R."/>
            <person name="Ha T.T.T."/>
            <person name="Campet M."/>
            <person name="Sriphairoj K."/>
            <person name="Ribolli J."/>
            <person name="de Almeida F.L."/>
            <person name="Desvignes T."/>
            <person name="Postlethwait J.H."/>
            <person name="Bucao C.F."/>
            <person name="Robinson-Rechavi M."/>
            <person name="Bobe J."/>
            <person name="Herpin A."/>
            <person name="Guiguen Y."/>
        </authorList>
    </citation>
    <scope>NUCLEOTIDE SEQUENCE [LARGE SCALE GENOMIC DNA]</scope>
    <source>
        <strain evidence="1">YG-Dec2019</strain>
    </source>
</reference>
<dbReference type="Proteomes" id="UP000829447">
    <property type="component" value="Linkage Group LG1"/>
</dbReference>
<proteinExistence type="predicted"/>
<dbReference type="EMBL" id="CM040454">
    <property type="protein sequence ID" value="MCI4374461.1"/>
    <property type="molecule type" value="Genomic_DNA"/>
</dbReference>
<evidence type="ECO:0000313" key="1">
    <source>
        <dbReference type="EMBL" id="MCI4374461.1"/>
    </source>
</evidence>
<name>A0ACC5W6G0_PANGG</name>
<evidence type="ECO:0000313" key="2">
    <source>
        <dbReference type="Proteomes" id="UP000829447"/>
    </source>
</evidence>
<organism evidence="1 2">
    <name type="scientific">Pangasianodon gigas</name>
    <name type="common">Mekong giant catfish</name>
    <name type="synonym">Pangasius gigas</name>
    <dbReference type="NCBI Taxonomy" id="30993"/>
    <lineage>
        <taxon>Eukaryota</taxon>
        <taxon>Metazoa</taxon>
        <taxon>Chordata</taxon>
        <taxon>Craniata</taxon>
        <taxon>Vertebrata</taxon>
        <taxon>Euteleostomi</taxon>
        <taxon>Actinopterygii</taxon>
        <taxon>Neopterygii</taxon>
        <taxon>Teleostei</taxon>
        <taxon>Ostariophysi</taxon>
        <taxon>Siluriformes</taxon>
        <taxon>Pangasiidae</taxon>
        <taxon>Pangasianodon</taxon>
    </lineage>
</organism>
<feature type="non-terminal residue" evidence="1">
    <location>
        <position position="87"/>
    </location>
</feature>
<keyword evidence="2" id="KW-1185">Reference proteome</keyword>
<gene>
    <name evidence="1" type="ORF">PGIGA_G00006590</name>
</gene>
<protein>
    <submittedName>
        <fullName evidence="1">Uncharacterized protein</fullName>
    </submittedName>
</protein>